<dbReference type="EMBL" id="GEDV01004207">
    <property type="protein sequence ID" value="JAP84350.1"/>
    <property type="molecule type" value="Transcribed_RNA"/>
</dbReference>
<reference evidence="1" key="1">
    <citation type="journal article" date="2016" name="Ticks Tick Borne Dis.">
        <title>De novo assembly and annotation of the salivary gland transcriptome of Rhipicephalus appendiculatus male and female ticks during blood feeding.</title>
        <authorList>
            <person name="de Castro M.H."/>
            <person name="de Klerk D."/>
            <person name="Pienaar R."/>
            <person name="Latif A.A."/>
            <person name="Rees D.J."/>
            <person name="Mans B.J."/>
        </authorList>
    </citation>
    <scope>NUCLEOTIDE SEQUENCE</scope>
    <source>
        <tissue evidence="1">Salivary glands</tissue>
    </source>
</reference>
<evidence type="ECO:0000313" key="1">
    <source>
        <dbReference type="EMBL" id="JAP84350.1"/>
    </source>
</evidence>
<dbReference type="AlphaFoldDB" id="A0A131Z0S6"/>
<protein>
    <submittedName>
        <fullName evidence="1">Uncharacterized protein</fullName>
    </submittedName>
</protein>
<organism evidence="1">
    <name type="scientific">Rhipicephalus appendiculatus</name>
    <name type="common">Brown ear tick</name>
    <dbReference type="NCBI Taxonomy" id="34631"/>
    <lineage>
        <taxon>Eukaryota</taxon>
        <taxon>Metazoa</taxon>
        <taxon>Ecdysozoa</taxon>
        <taxon>Arthropoda</taxon>
        <taxon>Chelicerata</taxon>
        <taxon>Arachnida</taxon>
        <taxon>Acari</taxon>
        <taxon>Parasitiformes</taxon>
        <taxon>Ixodida</taxon>
        <taxon>Ixodoidea</taxon>
        <taxon>Ixodidae</taxon>
        <taxon>Rhipicephalinae</taxon>
        <taxon>Rhipicephalus</taxon>
        <taxon>Rhipicephalus</taxon>
    </lineage>
</organism>
<sequence length="164" mass="18847">MGSPLLRDGGDLLQQVSADNLELLEQIGLFLSLEKVENADKFYKTVVGARLLQHLWKKLTREEEIEAYRNEALLAIAEFVKKNPRATEEQILKEIQLGNKRKHTHTQKVKLLRKFLFSVLQKPSRHTDLLHTQFDSAKYPKLVSKLAADLLESFTESYKSTVSL</sequence>
<accession>A0A131Z0S6</accession>
<name>A0A131Z0S6_RHIAP</name>
<proteinExistence type="predicted"/>